<dbReference type="Proteomes" id="UP000777482">
    <property type="component" value="Unassembled WGS sequence"/>
</dbReference>
<evidence type="ECO:0000313" key="11">
    <source>
        <dbReference type="Proteomes" id="UP000777482"/>
    </source>
</evidence>
<keyword evidence="6 8" id="KW-0472">Membrane</keyword>
<evidence type="ECO:0000256" key="8">
    <source>
        <dbReference type="SAM" id="Phobius"/>
    </source>
</evidence>
<dbReference type="InterPro" id="IPR036259">
    <property type="entry name" value="MFS_trans_sf"/>
</dbReference>
<feature type="transmembrane region" description="Helical" evidence="8">
    <location>
        <begin position="431"/>
        <end position="454"/>
    </location>
</feature>
<feature type="region of interest" description="Disordered" evidence="7">
    <location>
        <begin position="281"/>
        <end position="303"/>
    </location>
</feature>
<dbReference type="SUPFAM" id="SSF103473">
    <property type="entry name" value="MFS general substrate transporter"/>
    <property type="match status" value="1"/>
</dbReference>
<feature type="transmembrane region" description="Helical" evidence="8">
    <location>
        <begin position="407"/>
        <end position="425"/>
    </location>
</feature>
<organism evidence="10 11">
    <name type="scientific">Rhodotorula mucilaginosa</name>
    <name type="common">Yeast</name>
    <name type="synonym">Rhodotorula rubra</name>
    <dbReference type="NCBI Taxonomy" id="5537"/>
    <lineage>
        <taxon>Eukaryota</taxon>
        <taxon>Fungi</taxon>
        <taxon>Dikarya</taxon>
        <taxon>Basidiomycota</taxon>
        <taxon>Pucciniomycotina</taxon>
        <taxon>Microbotryomycetes</taxon>
        <taxon>Sporidiobolales</taxon>
        <taxon>Sporidiobolaceae</taxon>
        <taxon>Rhodotorula</taxon>
    </lineage>
</organism>
<dbReference type="InterPro" id="IPR051788">
    <property type="entry name" value="MFS_Transporter"/>
</dbReference>
<dbReference type="PROSITE" id="PS50850">
    <property type="entry name" value="MFS"/>
    <property type="match status" value="1"/>
</dbReference>
<name>A0A9P6VZV5_RHOMI</name>
<feature type="transmembrane region" description="Helical" evidence="8">
    <location>
        <begin position="494"/>
        <end position="514"/>
    </location>
</feature>
<evidence type="ECO:0000256" key="2">
    <source>
        <dbReference type="ARBA" id="ARBA00008335"/>
    </source>
</evidence>
<dbReference type="GO" id="GO:0022857">
    <property type="term" value="F:transmembrane transporter activity"/>
    <property type="evidence" value="ECO:0007669"/>
    <property type="project" value="InterPro"/>
</dbReference>
<dbReference type="Gene3D" id="1.20.1250.20">
    <property type="entry name" value="MFS general substrate transporter like domains"/>
    <property type="match status" value="1"/>
</dbReference>
<accession>A0A9P6VZV5</accession>
<feature type="region of interest" description="Disordered" evidence="7">
    <location>
        <begin position="1"/>
        <end position="58"/>
    </location>
</feature>
<evidence type="ECO:0000256" key="7">
    <source>
        <dbReference type="SAM" id="MobiDB-lite"/>
    </source>
</evidence>
<dbReference type="PANTHER" id="PTHR23514">
    <property type="entry name" value="BYPASS OF STOP CODON PROTEIN 6"/>
    <property type="match status" value="1"/>
</dbReference>
<keyword evidence="11" id="KW-1185">Reference proteome</keyword>
<evidence type="ECO:0000256" key="3">
    <source>
        <dbReference type="ARBA" id="ARBA00022448"/>
    </source>
</evidence>
<feature type="transmembrane region" description="Helical" evidence="8">
    <location>
        <begin position="466"/>
        <end position="488"/>
    </location>
</feature>
<protein>
    <recommendedName>
        <fullName evidence="9">Major facilitator superfamily (MFS) profile domain-containing protein</fullName>
    </recommendedName>
</protein>
<feature type="transmembrane region" description="Helical" evidence="8">
    <location>
        <begin position="377"/>
        <end position="395"/>
    </location>
</feature>
<comment type="caution">
    <text evidence="10">The sequence shown here is derived from an EMBL/GenBank/DDBJ whole genome shotgun (WGS) entry which is preliminary data.</text>
</comment>
<evidence type="ECO:0000256" key="4">
    <source>
        <dbReference type="ARBA" id="ARBA00022692"/>
    </source>
</evidence>
<evidence type="ECO:0000313" key="10">
    <source>
        <dbReference type="EMBL" id="KAG0659786.1"/>
    </source>
</evidence>
<dbReference type="EMBL" id="PUHQ01000050">
    <property type="protein sequence ID" value="KAG0659786.1"/>
    <property type="molecule type" value="Genomic_DNA"/>
</dbReference>
<dbReference type="GO" id="GO:0016020">
    <property type="term" value="C:membrane"/>
    <property type="evidence" value="ECO:0007669"/>
    <property type="project" value="TreeGrafter"/>
</dbReference>
<evidence type="ECO:0000256" key="6">
    <source>
        <dbReference type="ARBA" id="ARBA00023136"/>
    </source>
</evidence>
<dbReference type="InterPro" id="IPR020846">
    <property type="entry name" value="MFS_dom"/>
</dbReference>
<reference evidence="10 11" key="1">
    <citation type="submission" date="2020-11" db="EMBL/GenBank/DDBJ databases">
        <title>Kefir isolates.</title>
        <authorList>
            <person name="Marcisauskas S."/>
            <person name="Kim Y."/>
            <person name="Blasche S."/>
        </authorList>
    </citation>
    <scope>NUCLEOTIDE SEQUENCE [LARGE SCALE GENOMIC DNA]</scope>
    <source>
        <strain evidence="10 11">KR</strain>
    </source>
</reference>
<keyword evidence="4 8" id="KW-0812">Transmembrane</keyword>
<comment type="similarity">
    <text evidence="2">Belongs to the major facilitator superfamily.</text>
</comment>
<keyword evidence="5 8" id="KW-1133">Transmembrane helix</keyword>
<dbReference type="GO" id="GO:0012505">
    <property type="term" value="C:endomembrane system"/>
    <property type="evidence" value="ECO:0007669"/>
    <property type="project" value="UniProtKB-SubCell"/>
</dbReference>
<feature type="domain" description="Major facilitator superfamily (MFS) profile" evidence="9">
    <location>
        <begin position="342"/>
        <end position="522"/>
    </location>
</feature>
<dbReference type="OrthoDB" id="413079at2759"/>
<dbReference type="PANTHER" id="PTHR23514:SF3">
    <property type="entry name" value="BYPASS OF STOP CODON PROTEIN 6"/>
    <property type="match status" value="1"/>
</dbReference>
<dbReference type="AlphaFoldDB" id="A0A9P6VZV5"/>
<proteinExistence type="inferred from homology"/>
<keyword evidence="3" id="KW-0813">Transport</keyword>
<feature type="compositionally biased region" description="Pro residues" evidence="7">
    <location>
        <begin position="27"/>
        <end position="37"/>
    </location>
</feature>
<evidence type="ECO:0000256" key="5">
    <source>
        <dbReference type="ARBA" id="ARBA00022989"/>
    </source>
</evidence>
<feature type="compositionally biased region" description="Basic and acidic residues" evidence="7">
    <location>
        <begin position="281"/>
        <end position="291"/>
    </location>
</feature>
<dbReference type="FunFam" id="1.20.1250.20:FF:000286">
    <property type="entry name" value="MFS efflux transporter"/>
    <property type="match status" value="1"/>
</dbReference>
<gene>
    <name evidence="10" type="ORF">C6P46_004989</name>
</gene>
<comment type="subcellular location">
    <subcellularLocation>
        <location evidence="1">Endomembrane system</location>
        <topology evidence="1">Multi-pass membrane protein</topology>
    </subcellularLocation>
</comment>
<evidence type="ECO:0000256" key="1">
    <source>
        <dbReference type="ARBA" id="ARBA00004127"/>
    </source>
</evidence>
<feature type="transmembrane region" description="Helical" evidence="8">
    <location>
        <begin position="108"/>
        <end position="131"/>
    </location>
</feature>
<dbReference type="Pfam" id="PF07690">
    <property type="entry name" value="MFS_1"/>
    <property type="match status" value="2"/>
</dbReference>
<feature type="transmembrane region" description="Helical" evidence="8">
    <location>
        <begin position="343"/>
        <end position="365"/>
    </location>
</feature>
<dbReference type="InterPro" id="IPR011701">
    <property type="entry name" value="MFS"/>
</dbReference>
<feature type="transmembrane region" description="Helical" evidence="8">
    <location>
        <begin position="201"/>
        <end position="222"/>
    </location>
</feature>
<sequence>MDSDGSNGLAHPAPVKHARGRDASSLPSPPLTPPPTLRPATMHHPLGRSASQGSAANRDEARIAHAVKSAKWDMRIKELSCHISLVIAGWGDASAGPLIPYMQAHYKISYTVVSMLFVGQAAGFFVAALANSWVTHRFGLGKVIVIGAALQAFAYALLIPAFPFPAFPVIYAIGGFGMALQDAQANVYIAGQPNAEVKLGYLHASYGLGAAVVPLAATAFASSGILFARFYSISCGLALVNTALLLYGFKFSYVVDVSEPVSETIEAPGVPPITVLEGERTGDSIEMDQRNTEPTTPTEKWDRSELEAGRIDSEVLDTRFSPASRPVKKSNIMVDALKTRATVFASLFVLLYVGSEVSMGGWIVTFLLDNRNGGADAGYVATGFWFGLMVGRIIANPLTIRIGEKRALYCYLTIALALEFAIWFADSLVGNAVVVALIGVLIGPCYPVAISVLTKVIPRRLHATSIGFCASFGQIGAAVFPFAVGALAQQFSPAALQPVMIVLFAIQMALWFLVPAPPQKKD</sequence>
<feature type="transmembrane region" description="Helical" evidence="8">
    <location>
        <begin position="228"/>
        <end position="249"/>
    </location>
</feature>
<evidence type="ECO:0000259" key="9">
    <source>
        <dbReference type="PROSITE" id="PS50850"/>
    </source>
</evidence>